<name>S3CNW5_GLAL2</name>
<dbReference type="AlphaFoldDB" id="S3CNW5"/>
<dbReference type="KEGG" id="glz:GLAREA_04206"/>
<dbReference type="Proteomes" id="UP000016922">
    <property type="component" value="Unassembled WGS sequence"/>
</dbReference>
<dbReference type="GO" id="GO:0008474">
    <property type="term" value="F:palmitoyl-(protein) hydrolase activity"/>
    <property type="evidence" value="ECO:0007669"/>
    <property type="project" value="TreeGrafter"/>
</dbReference>
<dbReference type="Pfam" id="PF02230">
    <property type="entry name" value="Abhydrolase_2"/>
    <property type="match status" value="1"/>
</dbReference>
<dbReference type="HOGENOM" id="CLU_049413_2_2_1"/>
<comment type="similarity">
    <text evidence="1">Belongs to the AB hydrolase superfamily. AB hydrolase 2 family.</text>
</comment>
<dbReference type="GeneID" id="19463261"/>
<dbReference type="Gene3D" id="3.40.50.1820">
    <property type="entry name" value="alpha/beta hydrolase"/>
    <property type="match status" value="1"/>
</dbReference>
<organism evidence="3 4">
    <name type="scientific">Glarea lozoyensis (strain ATCC 20868 / MF5171)</name>
    <dbReference type="NCBI Taxonomy" id="1116229"/>
    <lineage>
        <taxon>Eukaryota</taxon>
        <taxon>Fungi</taxon>
        <taxon>Dikarya</taxon>
        <taxon>Ascomycota</taxon>
        <taxon>Pezizomycotina</taxon>
        <taxon>Leotiomycetes</taxon>
        <taxon>Helotiales</taxon>
        <taxon>Helotiaceae</taxon>
        <taxon>Glarea</taxon>
    </lineage>
</organism>
<dbReference type="InterPro" id="IPR050565">
    <property type="entry name" value="LYPA1-2/EST-like"/>
</dbReference>
<protein>
    <submittedName>
        <fullName evidence="3">Alpha/beta-Hydrolase</fullName>
    </submittedName>
</protein>
<proteinExistence type="inferred from homology"/>
<dbReference type="PANTHER" id="PTHR10655:SF63">
    <property type="entry name" value="PHOSPHOLIPASE_CARBOXYLESTERASE_THIOESTERASE DOMAIN-CONTAINING PROTEIN"/>
    <property type="match status" value="1"/>
</dbReference>
<keyword evidence="4" id="KW-1185">Reference proteome</keyword>
<dbReference type="eggNOG" id="KOG2112">
    <property type="taxonomic scope" value="Eukaryota"/>
</dbReference>
<reference evidence="3 4" key="1">
    <citation type="journal article" date="2013" name="BMC Genomics">
        <title>Genomics-driven discovery of the pneumocandin biosynthetic gene cluster in the fungus Glarea lozoyensis.</title>
        <authorList>
            <person name="Chen L."/>
            <person name="Yue Q."/>
            <person name="Zhang X."/>
            <person name="Xiang M."/>
            <person name="Wang C."/>
            <person name="Li S."/>
            <person name="Che Y."/>
            <person name="Ortiz-Lopez F.J."/>
            <person name="Bills G.F."/>
            <person name="Liu X."/>
            <person name="An Z."/>
        </authorList>
    </citation>
    <scope>NUCLEOTIDE SEQUENCE [LARGE SCALE GENOMIC DNA]</scope>
    <source>
        <strain evidence="4">ATCC 20868 / MF5171</strain>
    </source>
</reference>
<sequence>MTPTSVTSSQKKSLAVWKLHEVKAGTSSISNVAQRKHPVISNSYTHEIIHPNPNPSIKDAHLIMSSEYPDPFIIHPEKHENTLVLLHGTSMTGESLADAFLNYPIPISSASQTTSPTPLTTTHTTLPLIFPTLRLVFPTGKQRTTTVFNGALTNAWFDIHAFHDRTIGEVEACVGVRESLAFLHSLLLSEISLLDQNEGAGGEGGGKGGIVIGGFSQGCAMLVMLLLSGLLESTGIKGRVKGFVGMSGWMPFRLQIQDVLSSSHSGIQDRRGVACTALHGILGTEGQEGVSASVDVPMFFTHGVEDQKVKMEWSREMTEVLRGVGAEEVEMVEMEGVGHWFGDEGMVGLVGLLRRVLAREEV</sequence>
<evidence type="ECO:0000313" key="3">
    <source>
        <dbReference type="EMBL" id="EPE27415.1"/>
    </source>
</evidence>
<dbReference type="EMBL" id="KE145369">
    <property type="protein sequence ID" value="EPE27415.1"/>
    <property type="molecule type" value="Genomic_DNA"/>
</dbReference>
<keyword evidence="3" id="KW-0378">Hydrolase</keyword>
<feature type="domain" description="Phospholipase/carboxylesterase/thioesterase" evidence="2">
    <location>
        <begin position="130"/>
        <end position="258"/>
    </location>
</feature>
<dbReference type="InterPro" id="IPR003140">
    <property type="entry name" value="PLipase/COase/thioEstase"/>
</dbReference>
<dbReference type="PANTHER" id="PTHR10655">
    <property type="entry name" value="LYSOPHOSPHOLIPASE-RELATED"/>
    <property type="match status" value="1"/>
</dbReference>
<evidence type="ECO:0000256" key="1">
    <source>
        <dbReference type="ARBA" id="ARBA00006499"/>
    </source>
</evidence>
<dbReference type="SUPFAM" id="SSF53474">
    <property type="entry name" value="alpha/beta-Hydrolases"/>
    <property type="match status" value="1"/>
</dbReference>
<gene>
    <name evidence="3" type="ORF">GLAREA_04206</name>
</gene>
<evidence type="ECO:0000313" key="4">
    <source>
        <dbReference type="Proteomes" id="UP000016922"/>
    </source>
</evidence>
<dbReference type="OMA" id="LEHWFAP"/>
<dbReference type="InterPro" id="IPR029058">
    <property type="entry name" value="AB_hydrolase_fold"/>
</dbReference>
<dbReference type="GO" id="GO:0005737">
    <property type="term" value="C:cytoplasm"/>
    <property type="evidence" value="ECO:0007669"/>
    <property type="project" value="TreeGrafter"/>
</dbReference>
<dbReference type="OrthoDB" id="2418081at2759"/>
<dbReference type="GO" id="GO:0052689">
    <property type="term" value="F:carboxylic ester hydrolase activity"/>
    <property type="evidence" value="ECO:0007669"/>
    <property type="project" value="TreeGrafter"/>
</dbReference>
<accession>S3CNW5</accession>
<evidence type="ECO:0000259" key="2">
    <source>
        <dbReference type="Pfam" id="PF02230"/>
    </source>
</evidence>
<dbReference type="RefSeq" id="XP_008084774.1">
    <property type="nucleotide sequence ID" value="XM_008086583.1"/>
</dbReference>